<sequence>MSRSSTVNEPSTSIFLNEPSFSIFVNEPSTSISINEPSTSAQVTQASCHINKADALLTQAMCTGGISHRFLQNSYFRQFLLALNPTYKLPNRNKLSSELIPAEFDRIEILVNSTISQSEFLSLSSDGWSDICMNSIINIIAHNPIPLLTKSVDTGSNGHTVEIIDGKNAIRSVLYDPRIIDHEKLGPDSELFRNNLYRDDDFWIKLIELKSLIWPFANAIEKIEGM</sequence>
<dbReference type="AlphaFoldDB" id="A0A914EGY0"/>
<organism evidence="1 2">
    <name type="scientific">Acrobeloides nanus</name>
    <dbReference type="NCBI Taxonomy" id="290746"/>
    <lineage>
        <taxon>Eukaryota</taxon>
        <taxon>Metazoa</taxon>
        <taxon>Ecdysozoa</taxon>
        <taxon>Nematoda</taxon>
        <taxon>Chromadorea</taxon>
        <taxon>Rhabditida</taxon>
        <taxon>Tylenchina</taxon>
        <taxon>Cephalobomorpha</taxon>
        <taxon>Cephaloboidea</taxon>
        <taxon>Cephalobidae</taxon>
        <taxon>Acrobeloides</taxon>
    </lineage>
</organism>
<dbReference type="WBParaSite" id="ACRNAN_scaffold7705.g16712.t1">
    <property type="protein sequence ID" value="ACRNAN_scaffold7705.g16712.t1"/>
    <property type="gene ID" value="ACRNAN_scaffold7705.g16712"/>
</dbReference>
<proteinExistence type="predicted"/>
<protein>
    <submittedName>
        <fullName evidence="2">DUF659 domain-containing protein</fullName>
    </submittedName>
</protein>
<name>A0A914EGY0_9BILA</name>
<keyword evidence="1" id="KW-1185">Reference proteome</keyword>
<dbReference type="Proteomes" id="UP000887540">
    <property type="component" value="Unplaced"/>
</dbReference>
<evidence type="ECO:0000313" key="1">
    <source>
        <dbReference type="Proteomes" id="UP000887540"/>
    </source>
</evidence>
<reference evidence="2" key="1">
    <citation type="submission" date="2022-11" db="UniProtKB">
        <authorList>
            <consortium name="WormBaseParasite"/>
        </authorList>
    </citation>
    <scope>IDENTIFICATION</scope>
</reference>
<evidence type="ECO:0000313" key="2">
    <source>
        <dbReference type="WBParaSite" id="ACRNAN_scaffold7705.g16712.t1"/>
    </source>
</evidence>
<accession>A0A914EGY0</accession>